<evidence type="ECO:0000313" key="4">
    <source>
        <dbReference type="Proteomes" id="UP000015347"/>
    </source>
</evidence>
<feature type="transmembrane region" description="Helical" evidence="1">
    <location>
        <begin position="99"/>
        <end position="118"/>
    </location>
</feature>
<proteinExistence type="predicted"/>
<keyword evidence="1" id="KW-0812">Transmembrane</keyword>
<protein>
    <recommendedName>
        <fullName evidence="5">Glycosyltransferase RgtA/B/C/D-like domain-containing protein</fullName>
    </recommendedName>
</protein>
<sequence>MLLTALVCAAAAFTGLAANGFWTDELFTAYFADPDMSSAGEVVTRGAEDVHPPGYYLLVWLAARVTEADFDLVARGVSAALGVLALVVIYVAPGRGVGVTARLVAVAFVATSAIWAGYTHEARSYTLVFVLVGVLAGLALRADERLRAGGTATGALVAVAAVAMLAGLVHYYTVLVSGGVFAMLLLSARSWPARARVVVAGLSVLAVVCAFLAWHLPRIVADVDDTWFSATAGFILQMTRAGVGELVGDRLDRVALGVVLILMLVARMVAQTRWPVDREAALLIGAGVLAPAFGVAVTVLAVPMYSSRMFAVLAPLLWVALAHIVQGIFARLDRSGADARLRAGAPLAMTAALMLSASSVLDRGQNSKEPYRESARAVASRDGCLSATIPVIWWEQPYFSEDDPERFHGFYLPEPNETAWLPLPRDALQQGLESAPMRRLVRDTESGARDCPVLLWEIHASGGLGPRQKVELLERHLQDPDRSVSISEVASSQHAARLYLLE</sequence>
<dbReference type="eggNOG" id="COG5305">
    <property type="taxonomic scope" value="Bacteria"/>
</dbReference>
<gene>
    <name evidence="3" type="ORF">Salmuc_00403</name>
</gene>
<evidence type="ECO:0000256" key="2">
    <source>
        <dbReference type="SAM" id="SignalP"/>
    </source>
</evidence>
<feature type="transmembrane region" description="Helical" evidence="1">
    <location>
        <begin position="280"/>
        <end position="302"/>
    </location>
</feature>
<keyword evidence="1" id="KW-0472">Membrane</keyword>
<accession>S9Q5F5</accession>
<feature type="chain" id="PRO_5004567775" description="Glycosyltransferase RgtA/B/C/D-like domain-containing protein" evidence="2">
    <location>
        <begin position="18"/>
        <end position="502"/>
    </location>
</feature>
<feature type="transmembrane region" description="Helical" evidence="1">
    <location>
        <begin position="148"/>
        <end position="165"/>
    </location>
</feature>
<feature type="transmembrane region" description="Helical" evidence="1">
    <location>
        <begin position="72"/>
        <end position="92"/>
    </location>
</feature>
<feature type="transmembrane region" description="Helical" evidence="1">
    <location>
        <begin position="309"/>
        <end position="329"/>
    </location>
</feature>
<feature type="signal peptide" evidence="2">
    <location>
        <begin position="1"/>
        <end position="17"/>
    </location>
</feature>
<keyword evidence="1" id="KW-1133">Transmembrane helix</keyword>
<feature type="transmembrane region" description="Helical" evidence="1">
    <location>
        <begin position="255"/>
        <end position="274"/>
    </location>
</feature>
<dbReference type="AlphaFoldDB" id="S9Q5F5"/>
<dbReference type="EMBL" id="APVH01000046">
    <property type="protein sequence ID" value="EPX76571.1"/>
    <property type="molecule type" value="Genomic_DNA"/>
</dbReference>
<feature type="transmembrane region" description="Helical" evidence="1">
    <location>
        <begin position="124"/>
        <end position="141"/>
    </location>
</feature>
<evidence type="ECO:0008006" key="5">
    <source>
        <dbReference type="Google" id="ProtNLM"/>
    </source>
</evidence>
<dbReference type="HOGENOM" id="CLU_551890_0_0_5"/>
<organism evidence="3 4">
    <name type="scientific">Salipiger mucosus DSM 16094</name>
    <dbReference type="NCBI Taxonomy" id="1123237"/>
    <lineage>
        <taxon>Bacteria</taxon>
        <taxon>Pseudomonadati</taxon>
        <taxon>Pseudomonadota</taxon>
        <taxon>Alphaproteobacteria</taxon>
        <taxon>Rhodobacterales</taxon>
        <taxon>Roseobacteraceae</taxon>
        <taxon>Salipiger</taxon>
    </lineage>
</organism>
<dbReference type="STRING" id="1123237.Salmuc_00403"/>
<comment type="caution">
    <text evidence="3">The sequence shown here is derived from an EMBL/GenBank/DDBJ whole genome shotgun (WGS) entry which is preliminary data.</text>
</comment>
<evidence type="ECO:0000313" key="3">
    <source>
        <dbReference type="EMBL" id="EPX76571.1"/>
    </source>
</evidence>
<feature type="transmembrane region" description="Helical" evidence="1">
    <location>
        <begin position="195"/>
        <end position="214"/>
    </location>
</feature>
<name>S9Q5F5_9RHOB</name>
<keyword evidence="2" id="KW-0732">Signal</keyword>
<evidence type="ECO:0000256" key="1">
    <source>
        <dbReference type="SAM" id="Phobius"/>
    </source>
</evidence>
<dbReference type="Proteomes" id="UP000015347">
    <property type="component" value="Unassembled WGS sequence"/>
</dbReference>
<reference evidence="4" key="1">
    <citation type="journal article" date="2014" name="Stand. Genomic Sci.">
        <title>Genome sequence of the exopolysaccharide-producing Salipiger mucosus type strain (DSM 16094(T)), a moderately halophilic member of the Roseobacter clade.</title>
        <authorList>
            <person name="Riedel T."/>
            <person name="Spring S."/>
            <person name="Fiebig A."/>
            <person name="Petersen J."/>
            <person name="Kyrpides N.C."/>
            <person name="Goker M."/>
            <person name="Klenk H.P."/>
        </authorList>
    </citation>
    <scope>NUCLEOTIDE SEQUENCE [LARGE SCALE GENOMIC DNA]</scope>
    <source>
        <strain evidence="4">DSM 16094</strain>
    </source>
</reference>
<keyword evidence="4" id="KW-1185">Reference proteome</keyword>